<dbReference type="CDD" id="cd00156">
    <property type="entry name" value="REC"/>
    <property type="match status" value="1"/>
</dbReference>
<dbReference type="Pfam" id="PF00072">
    <property type="entry name" value="Response_reg"/>
    <property type="match status" value="1"/>
</dbReference>
<dbReference type="InterPro" id="IPR011006">
    <property type="entry name" value="CheY-like_superfamily"/>
</dbReference>
<organism evidence="4 5">
    <name type="scientific">Bifidobacterium tsurumiense</name>
    <dbReference type="NCBI Taxonomy" id="356829"/>
    <lineage>
        <taxon>Bacteria</taxon>
        <taxon>Bacillati</taxon>
        <taxon>Actinomycetota</taxon>
        <taxon>Actinomycetes</taxon>
        <taxon>Bifidobacteriales</taxon>
        <taxon>Bifidobacteriaceae</taxon>
        <taxon>Bifidobacterium</taxon>
    </lineage>
</organism>
<dbReference type="GO" id="GO:0003677">
    <property type="term" value="F:DNA binding"/>
    <property type="evidence" value="ECO:0007669"/>
    <property type="project" value="UniProtKB-KW"/>
</dbReference>
<dbReference type="SUPFAM" id="SSF52172">
    <property type="entry name" value="CheY-like"/>
    <property type="match status" value="1"/>
</dbReference>
<evidence type="ECO:0000313" key="5">
    <source>
        <dbReference type="Proteomes" id="UP000029080"/>
    </source>
</evidence>
<feature type="modified residue" description="4-aspartylphosphate" evidence="1">
    <location>
        <position position="57"/>
    </location>
</feature>
<reference evidence="4 5" key="1">
    <citation type="submission" date="2014-03" db="EMBL/GenBank/DDBJ databases">
        <title>Genomics of Bifidobacteria.</title>
        <authorList>
            <person name="Ventura M."/>
            <person name="Milani C."/>
            <person name="Lugli G.A."/>
        </authorList>
    </citation>
    <scope>NUCLEOTIDE SEQUENCE [LARGE SCALE GENOMIC DNA]</scope>
    <source>
        <strain evidence="4 5">JCM 13495</strain>
    </source>
</reference>
<dbReference type="InterPro" id="IPR007492">
    <property type="entry name" value="LytTR_DNA-bd_dom"/>
</dbReference>
<proteinExistence type="predicted"/>
<feature type="domain" description="HTH LytTR-type" evidence="3">
    <location>
        <begin position="134"/>
        <end position="234"/>
    </location>
</feature>
<dbReference type="AlphaFoldDB" id="A0A087EK77"/>
<dbReference type="Pfam" id="PF04397">
    <property type="entry name" value="LytTR"/>
    <property type="match status" value="1"/>
</dbReference>
<dbReference type="EMBL" id="JGZU01000003">
    <property type="protein sequence ID" value="KFJ08178.1"/>
    <property type="molecule type" value="Genomic_DNA"/>
</dbReference>
<dbReference type="PROSITE" id="PS50930">
    <property type="entry name" value="HTH_LYTTR"/>
    <property type="match status" value="1"/>
</dbReference>
<dbReference type="PANTHER" id="PTHR37299">
    <property type="entry name" value="TRANSCRIPTIONAL REGULATOR-RELATED"/>
    <property type="match status" value="1"/>
</dbReference>
<name>A0A087EK77_9BIFI</name>
<keyword evidence="4" id="KW-0238">DNA-binding</keyword>
<dbReference type="Gene3D" id="3.40.50.2300">
    <property type="match status" value="1"/>
</dbReference>
<dbReference type="Gene3D" id="2.40.50.1020">
    <property type="entry name" value="LytTr DNA-binding domain"/>
    <property type="match status" value="1"/>
</dbReference>
<dbReference type="Proteomes" id="UP000029080">
    <property type="component" value="Unassembled WGS sequence"/>
</dbReference>
<dbReference type="GO" id="GO:0000156">
    <property type="term" value="F:phosphorelay response regulator activity"/>
    <property type="evidence" value="ECO:0007669"/>
    <property type="project" value="InterPro"/>
</dbReference>
<dbReference type="InterPro" id="IPR046947">
    <property type="entry name" value="LytR-like"/>
</dbReference>
<evidence type="ECO:0000259" key="2">
    <source>
        <dbReference type="PROSITE" id="PS50110"/>
    </source>
</evidence>
<dbReference type="PANTHER" id="PTHR37299:SF1">
    <property type="entry name" value="STAGE 0 SPORULATION PROTEIN A HOMOLOG"/>
    <property type="match status" value="1"/>
</dbReference>
<evidence type="ECO:0000256" key="1">
    <source>
        <dbReference type="PROSITE-ProRule" id="PRU00169"/>
    </source>
</evidence>
<sequence length="244" mass="27841">MLNIAVVEDDIVSAQIVHEHIQRYAREHDESILCKTFPDGSLFIEQFEQQFDLILLDIEMPHMNGMDVAHEVRSIDDDVVLIFITNMAQYAIQGYSVRALSYLLKPVNYYAFAMELEQAVQLITKRRAIQKRSIILSVERQTVRLGLDEIRYVESRLHNLIIHTSKGVLTLRKSMNAIEEEIHDSSFARCNVSFLVNLAHVNGITADKQVIIDDGSHINISRQKYKGFMSALLTHYGSGQDAHA</sequence>
<dbReference type="eggNOG" id="COG3279">
    <property type="taxonomic scope" value="Bacteria"/>
</dbReference>
<dbReference type="PROSITE" id="PS50110">
    <property type="entry name" value="RESPONSE_REGULATORY"/>
    <property type="match status" value="1"/>
</dbReference>
<keyword evidence="1" id="KW-0597">Phosphoprotein</keyword>
<evidence type="ECO:0000259" key="3">
    <source>
        <dbReference type="PROSITE" id="PS50930"/>
    </source>
</evidence>
<protein>
    <submittedName>
        <fullName evidence="4">Putative DNA-binding response regulator</fullName>
    </submittedName>
</protein>
<dbReference type="SMART" id="SM00448">
    <property type="entry name" value="REC"/>
    <property type="match status" value="1"/>
</dbReference>
<feature type="domain" description="Response regulatory" evidence="2">
    <location>
        <begin position="3"/>
        <end position="120"/>
    </location>
</feature>
<accession>A0A087EK77</accession>
<dbReference type="SMART" id="SM00850">
    <property type="entry name" value="LytTR"/>
    <property type="match status" value="1"/>
</dbReference>
<dbReference type="STRING" id="356829.BITS_0510"/>
<comment type="caution">
    <text evidence="4">The sequence shown here is derived from an EMBL/GenBank/DDBJ whole genome shotgun (WGS) entry which is preliminary data.</text>
</comment>
<evidence type="ECO:0000313" key="4">
    <source>
        <dbReference type="EMBL" id="KFJ08178.1"/>
    </source>
</evidence>
<dbReference type="OrthoDB" id="236568at2"/>
<keyword evidence="5" id="KW-1185">Reference proteome</keyword>
<dbReference type="InterPro" id="IPR001789">
    <property type="entry name" value="Sig_transdc_resp-reg_receiver"/>
</dbReference>
<dbReference type="RefSeq" id="WP_026642840.1">
    <property type="nucleotide sequence ID" value="NZ_JGZU01000003.1"/>
</dbReference>
<gene>
    <name evidence="4" type="ORF">BITS_0510</name>
</gene>